<protein>
    <submittedName>
        <fullName evidence="1">RAT1</fullName>
    </submittedName>
</protein>
<reference evidence="1 2" key="1">
    <citation type="submission" date="2024-03" db="EMBL/GenBank/DDBJ databases">
        <title>The Acrasis kona genome and developmental transcriptomes reveal deep origins of eukaryotic multicellular pathways.</title>
        <authorList>
            <person name="Sheikh S."/>
            <person name="Fu C.-J."/>
            <person name="Brown M.W."/>
            <person name="Baldauf S.L."/>
        </authorList>
    </citation>
    <scope>NUCLEOTIDE SEQUENCE [LARGE SCALE GENOMIC DNA]</scope>
    <source>
        <strain evidence="1 2">ATCC MYA-3509</strain>
    </source>
</reference>
<organism evidence="1 2">
    <name type="scientific">Acrasis kona</name>
    <dbReference type="NCBI Taxonomy" id="1008807"/>
    <lineage>
        <taxon>Eukaryota</taxon>
        <taxon>Discoba</taxon>
        <taxon>Heterolobosea</taxon>
        <taxon>Tetramitia</taxon>
        <taxon>Eutetramitia</taxon>
        <taxon>Acrasidae</taxon>
        <taxon>Acrasis</taxon>
    </lineage>
</organism>
<evidence type="ECO:0000313" key="1">
    <source>
        <dbReference type="EMBL" id="KAL0481372.1"/>
    </source>
</evidence>
<dbReference type="AlphaFoldDB" id="A0AAW2YYL1"/>
<keyword evidence="2" id="KW-1185">Reference proteome</keyword>
<name>A0AAW2YYL1_9EUKA</name>
<sequence length="117" mass="12637">MTSFGPTKFAVGESLHTVKINLVPSKDVQHIKGSFTSEAQDDIISFSESSKSIEDDTITVQFKKSRQGDSKITITANIIACGETTCAMIEKTFEVLVADGSNTGAVNFSYAVELPRQ</sequence>
<gene>
    <name evidence="1" type="ORF">AKO1_004439</name>
</gene>
<comment type="caution">
    <text evidence="1">The sequence shown here is derived from an EMBL/GenBank/DDBJ whole genome shotgun (WGS) entry which is preliminary data.</text>
</comment>
<accession>A0AAW2YYL1</accession>
<evidence type="ECO:0000313" key="2">
    <source>
        <dbReference type="Proteomes" id="UP001431209"/>
    </source>
</evidence>
<dbReference type="Proteomes" id="UP001431209">
    <property type="component" value="Unassembled WGS sequence"/>
</dbReference>
<dbReference type="EMBL" id="JAOPGA020000761">
    <property type="protein sequence ID" value="KAL0481372.1"/>
    <property type="molecule type" value="Genomic_DNA"/>
</dbReference>
<proteinExistence type="predicted"/>